<dbReference type="PRINTS" id="PR00081">
    <property type="entry name" value="GDHRDH"/>
</dbReference>
<evidence type="ECO:0000256" key="2">
    <source>
        <dbReference type="ARBA" id="ARBA00023002"/>
    </source>
</evidence>
<dbReference type="PANTHER" id="PTHR42760:SF133">
    <property type="entry name" value="3-OXOACYL-[ACYL-CARRIER-PROTEIN] REDUCTASE"/>
    <property type="match status" value="1"/>
</dbReference>
<dbReference type="Pfam" id="PF13561">
    <property type="entry name" value="adh_short_C2"/>
    <property type="match status" value="1"/>
</dbReference>
<dbReference type="EMBL" id="JAOPJZ010000002">
    <property type="protein sequence ID" value="MCU4751408.1"/>
    <property type="molecule type" value="Genomic_DNA"/>
</dbReference>
<dbReference type="FunFam" id="3.40.50.720:FF:000084">
    <property type="entry name" value="Short-chain dehydrogenase reductase"/>
    <property type="match status" value="1"/>
</dbReference>
<proteinExistence type="inferred from homology"/>
<comment type="similarity">
    <text evidence="1">Belongs to the short-chain dehydrogenases/reductases (SDR) family.</text>
</comment>
<sequence length="259" mass="27567">MCGRLQNQTAIVTGSSTGIGRAIAHRFAAEGADVVTNSRSEERANETAAEIEATGGNAVGVAADVTDYDAVRSLVEATVDSFGGVDIMVNNAGVTTVKPTEELTAEDWRRVIDVDLTGVFFGAQAAGEYMIEAETGGAILNISSIMGELGLHKRAPYCSAKGGVNNLTRTLAVEWAKHDIYVNALAPGFIKTEITDQTQEAADYTDEDIQKRTPLGEFGTLEEMAECALFLVSRNNYVTGEVLHADGGWSAYGWGYGDR</sequence>
<dbReference type="Gene3D" id="3.40.50.720">
    <property type="entry name" value="NAD(P)-binding Rossmann-like Domain"/>
    <property type="match status" value="1"/>
</dbReference>
<evidence type="ECO:0000259" key="3">
    <source>
        <dbReference type="SMART" id="SM00822"/>
    </source>
</evidence>
<evidence type="ECO:0000256" key="1">
    <source>
        <dbReference type="ARBA" id="ARBA00006484"/>
    </source>
</evidence>
<dbReference type="GO" id="GO:0006633">
    <property type="term" value="P:fatty acid biosynthetic process"/>
    <property type="evidence" value="ECO:0007669"/>
    <property type="project" value="TreeGrafter"/>
</dbReference>
<dbReference type="SMART" id="SM00822">
    <property type="entry name" value="PKS_KR"/>
    <property type="match status" value="1"/>
</dbReference>
<name>A0AAP3E5D0_9EURY</name>
<organism evidence="4 5">
    <name type="scientific">Natronosalvus hydrolyticus</name>
    <dbReference type="NCBI Taxonomy" id="2979988"/>
    <lineage>
        <taxon>Archaea</taxon>
        <taxon>Methanobacteriati</taxon>
        <taxon>Methanobacteriota</taxon>
        <taxon>Stenosarchaea group</taxon>
        <taxon>Halobacteria</taxon>
        <taxon>Halobacteriales</taxon>
        <taxon>Natrialbaceae</taxon>
        <taxon>Natronosalvus</taxon>
    </lineage>
</organism>
<dbReference type="PRINTS" id="PR00080">
    <property type="entry name" value="SDRFAMILY"/>
</dbReference>
<dbReference type="InterPro" id="IPR036291">
    <property type="entry name" value="NAD(P)-bd_dom_sf"/>
</dbReference>
<dbReference type="InterPro" id="IPR002347">
    <property type="entry name" value="SDR_fam"/>
</dbReference>
<dbReference type="PROSITE" id="PS00061">
    <property type="entry name" value="ADH_SHORT"/>
    <property type="match status" value="1"/>
</dbReference>
<dbReference type="RefSeq" id="WP_342807139.1">
    <property type="nucleotide sequence ID" value="NZ_JAOPJZ010000002.1"/>
</dbReference>
<dbReference type="Proteomes" id="UP001321047">
    <property type="component" value="Unassembled WGS sequence"/>
</dbReference>
<evidence type="ECO:0000313" key="4">
    <source>
        <dbReference type="EMBL" id="MCU4751408.1"/>
    </source>
</evidence>
<keyword evidence="5" id="KW-1185">Reference proteome</keyword>
<dbReference type="SUPFAM" id="SSF51735">
    <property type="entry name" value="NAD(P)-binding Rossmann-fold domains"/>
    <property type="match status" value="1"/>
</dbReference>
<reference evidence="4 5" key="1">
    <citation type="submission" date="2022-09" db="EMBL/GenBank/DDBJ databases">
        <title>Enrichment on poylsaccharides allowed isolation of novel metabolic and taxonomic groups of Haloarchaea.</title>
        <authorList>
            <person name="Sorokin D.Y."/>
            <person name="Elcheninov A.G."/>
            <person name="Khizhniak T.V."/>
            <person name="Kolganova T.V."/>
            <person name="Kublanov I.V."/>
        </authorList>
    </citation>
    <scope>NUCLEOTIDE SEQUENCE [LARGE SCALE GENOMIC DNA]</scope>
    <source>
        <strain evidence="4 5">AArc-curdl1</strain>
    </source>
</reference>
<protein>
    <submittedName>
        <fullName evidence="4">SDR family oxidoreductase</fullName>
    </submittedName>
</protein>
<comment type="caution">
    <text evidence="4">The sequence shown here is derived from an EMBL/GenBank/DDBJ whole genome shotgun (WGS) entry which is preliminary data.</text>
</comment>
<dbReference type="AlphaFoldDB" id="A0AAP3E5D0"/>
<dbReference type="GO" id="GO:0048038">
    <property type="term" value="F:quinone binding"/>
    <property type="evidence" value="ECO:0007669"/>
    <property type="project" value="TreeGrafter"/>
</dbReference>
<accession>A0AAP3E5D0</accession>
<gene>
    <name evidence="4" type="ORF">OB919_05350</name>
</gene>
<dbReference type="InterPro" id="IPR057326">
    <property type="entry name" value="KR_dom"/>
</dbReference>
<dbReference type="InterPro" id="IPR020904">
    <property type="entry name" value="Sc_DH/Rdtase_CS"/>
</dbReference>
<dbReference type="NCBIfam" id="NF005559">
    <property type="entry name" value="PRK07231.1"/>
    <property type="match status" value="1"/>
</dbReference>
<keyword evidence="2" id="KW-0560">Oxidoreductase</keyword>
<feature type="domain" description="Ketoreductase" evidence="3">
    <location>
        <begin position="8"/>
        <end position="193"/>
    </location>
</feature>
<dbReference type="GO" id="GO:0016616">
    <property type="term" value="F:oxidoreductase activity, acting on the CH-OH group of donors, NAD or NADP as acceptor"/>
    <property type="evidence" value="ECO:0007669"/>
    <property type="project" value="TreeGrafter"/>
</dbReference>
<dbReference type="CDD" id="cd05233">
    <property type="entry name" value="SDR_c"/>
    <property type="match status" value="1"/>
</dbReference>
<dbReference type="PANTHER" id="PTHR42760">
    <property type="entry name" value="SHORT-CHAIN DEHYDROGENASES/REDUCTASES FAMILY MEMBER"/>
    <property type="match status" value="1"/>
</dbReference>
<evidence type="ECO:0000313" key="5">
    <source>
        <dbReference type="Proteomes" id="UP001321047"/>
    </source>
</evidence>